<evidence type="ECO:0000256" key="5">
    <source>
        <dbReference type="ARBA" id="ARBA00022786"/>
    </source>
</evidence>
<comment type="pathway">
    <text evidence="1">Protein modification; protein ubiquitination.</text>
</comment>
<dbReference type="InterPro" id="IPR013083">
    <property type="entry name" value="Znf_RING/FYVE/PHD"/>
</dbReference>
<dbReference type="PROSITE" id="PS00518">
    <property type="entry name" value="ZF_RING_1"/>
    <property type="match status" value="1"/>
</dbReference>
<dbReference type="Proteomes" id="UP000027120">
    <property type="component" value="Unassembled WGS sequence"/>
</dbReference>
<dbReference type="InterPro" id="IPR018957">
    <property type="entry name" value="Znf_C3HC4_RING-type"/>
</dbReference>
<keyword evidence="2" id="KW-0808">Transferase</keyword>
<dbReference type="Gene3D" id="3.30.40.10">
    <property type="entry name" value="Zinc/RING finger domain, C3HC4 (zinc finger)"/>
    <property type="match status" value="1"/>
</dbReference>
<name>A0A067E874_CITSI</name>
<dbReference type="SUPFAM" id="SSF57850">
    <property type="entry name" value="RING/U-box"/>
    <property type="match status" value="1"/>
</dbReference>
<evidence type="ECO:0000256" key="8">
    <source>
        <dbReference type="SAM" id="MobiDB-lite"/>
    </source>
</evidence>
<evidence type="ECO:0000256" key="1">
    <source>
        <dbReference type="ARBA" id="ARBA00004906"/>
    </source>
</evidence>
<evidence type="ECO:0000256" key="7">
    <source>
        <dbReference type="ARBA" id="ARBA00022853"/>
    </source>
</evidence>
<organism evidence="10 11">
    <name type="scientific">Citrus sinensis</name>
    <name type="common">Sweet orange</name>
    <name type="synonym">Citrus aurantium var. sinensis</name>
    <dbReference type="NCBI Taxonomy" id="2711"/>
    <lineage>
        <taxon>Eukaryota</taxon>
        <taxon>Viridiplantae</taxon>
        <taxon>Streptophyta</taxon>
        <taxon>Embryophyta</taxon>
        <taxon>Tracheophyta</taxon>
        <taxon>Spermatophyta</taxon>
        <taxon>Magnoliopsida</taxon>
        <taxon>eudicotyledons</taxon>
        <taxon>Gunneridae</taxon>
        <taxon>Pentapetalae</taxon>
        <taxon>rosids</taxon>
        <taxon>malvids</taxon>
        <taxon>Sapindales</taxon>
        <taxon>Rutaceae</taxon>
        <taxon>Aurantioideae</taxon>
        <taxon>Citrus</taxon>
    </lineage>
</organism>
<evidence type="ECO:0000313" key="11">
    <source>
        <dbReference type="Proteomes" id="UP000027120"/>
    </source>
</evidence>
<evidence type="ECO:0000256" key="6">
    <source>
        <dbReference type="ARBA" id="ARBA00022833"/>
    </source>
</evidence>
<evidence type="ECO:0000259" key="9">
    <source>
        <dbReference type="Pfam" id="PF00097"/>
    </source>
</evidence>
<keyword evidence="4" id="KW-0863">Zinc-finger</keyword>
<reference evidence="10 11" key="1">
    <citation type="submission" date="2014-04" db="EMBL/GenBank/DDBJ databases">
        <authorList>
            <consortium name="International Citrus Genome Consortium"/>
            <person name="Gmitter F."/>
            <person name="Chen C."/>
            <person name="Farmerie W."/>
            <person name="Harkins T."/>
            <person name="Desany B."/>
            <person name="Mohiuddin M."/>
            <person name="Kodira C."/>
            <person name="Borodovsky M."/>
            <person name="Lomsadze A."/>
            <person name="Burns P."/>
            <person name="Jenkins J."/>
            <person name="Prochnik S."/>
            <person name="Shu S."/>
            <person name="Chapman J."/>
            <person name="Pitluck S."/>
            <person name="Schmutz J."/>
            <person name="Rokhsar D."/>
        </authorList>
    </citation>
    <scope>NUCLEOTIDE SEQUENCE</scope>
</reference>
<evidence type="ECO:0000256" key="2">
    <source>
        <dbReference type="ARBA" id="ARBA00022679"/>
    </source>
</evidence>
<gene>
    <name evidence="10" type="ORF">CISIN_1g028419mg</name>
</gene>
<keyword evidence="7" id="KW-0156">Chromatin regulator</keyword>
<keyword evidence="5" id="KW-0833">Ubl conjugation pathway</keyword>
<dbReference type="STRING" id="2711.A0A067E874"/>
<dbReference type="PANTHER" id="PTHR14140">
    <property type="entry name" value="E3 UBIQUITIN-PROTEIN LIGASE UHRF-RELATED"/>
    <property type="match status" value="1"/>
</dbReference>
<feature type="domain" description="Zinc finger C3HC4 RING-type" evidence="9">
    <location>
        <begin position="2"/>
        <end position="50"/>
    </location>
</feature>
<dbReference type="EMBL" id="KK785059">
    <property type="protein sequence ID" value="KDO51248.1"/>
    <property type="molecule type" value="Genomic_DNA"/>
</dbReference>
<dbReference type="InterPro" id="IPR017907">
    <property type="entry name" value="Znf_RING_CS"/>
</dbReference>
<feature type="region of interest" description="Disordered" evidence="8">
    <location>
        <begin position="74"/>
        <end position="209"/>
    </location>
</feature>
<feature type="compositionally biased region" description="Acidic residues" evidence="8">
    <location>
        <begin position="79"/>
        <end position="94"/>
    </location>
</feature>
<dbReference type="InterPro" id="IPR045134">
    <property type="entry name" value="UHRF1/2-like"/>
</dbReference>
<sequence>MAQPVTTPCAHNFCKSCLEEAFSGKSFVRERSRGGRALRSQKTIMKCPSCTTDISDFLKDPQVNRELMEVIESLKQKTEEDDELAEESNDEGTDASEGISDLVPESSKSSGKHHEETIVTGCSHNPQVKCTPERASKRKKVDVEDSLGRNNDGEEATIAAEKPDDGLDVDSEANLKVGSKDTKAEEEMEEENDSPASPLLMPSDDQDSA</sequence>
<dbReference type="GO" id="GO:0008270">
    <property type="term" value="F:zinc ion binding"/>
    <property type="evidence" value="ECO:0007669"/>
    <property type="project" value="UniProtKB-KW"/>
</dbReference>
<dbReference type="AlphaFoldDB" id="A0A067E874"/>
<protein>
    <recommendedName>
        <fullName evidence="9">Zinc finger C3HC4 RING-type domain-containing protein</fullName>
    </recommendedName>
</protein>
<feature type="compositionally biased region" description="Basic and acidic residues" evidence="8">
    <location>
        <begin position="131"/>
        <end position="147"/>
    </location>
</feature>
<proteinExistence type="predicted"/>
<dbReference type="Pfam" id="PF00097">
    <property type="entry name" value="zf-C3HC4"/>
    <property type="match status" value="1"/>
</dbReference>
<keyword evidence="6" id="KW-0862">Zinc</keyword>
<dbReference type="GO" id="GO:0006325">
    <property type="term" value="P:chromatin organization"/>
    <property type="evidence" value="ECO:0007669"/>
    <property type="project" value="UniProtKB-KW"/>
</dbReference>
<evidence type="ECO:0000313" key="10">
    <source>
        <dbReference type="EMBL" id="KDO51248.1"/>
    </source>
</evidence>
<dbReference type="GO" id="GO:0016740">
    <property type="term" value="F:transferase activity"/>
    <property type="evidence" value="ECO:0007669"/>
    <property type="project" value="UniProtKB-KW"/>
</dbReference>
<evidence type="ECO:0000256" key="4">
    <source>
        <dbReference type="ARBA" id="ARBA00022771"/>
    </source>
</evidence>
<keyword evidence="3" id="KW-0479">Metal-binding</keyword>
<evidence type="ECO:0000256" key="3">
    <source>
        <dbReference type="ARBA" id="ARBA00022723"/>
    </source>
</evidence>
<accession>A0A067E874</accession>
<dbReference type="PANTHER" id="PTHR14140:SF46">
    <property type="entry name" value="E3 UBIQUITIN-PROTEIN LIGASE ORTHRUS 1-RELATED"/>
    <property type="match status" value="1"/>
</dbReference>
<keyword evidence="11" id="KW-1185">Reference proteome</keyword>